<dbReference type="InterPro" id="IPR007115">
    <property type="entry name" value="6-PTP_synth/QueD"/>
</dbReference>
<name>A0A0D3I6I3_EMIH1</name>
<organism evidence="9 10">
    <name type="scientific">Emiliania huxleyi (strain CCMP1516)</name>
    <dbReference type="NCBI Taxonomy" id="280463"/>
    <lineage>
        <taxon>Eukaryota</taxon>
        <taxon>Haptista</taxon>
        <taxon>Haptophyta</taxon>
        <taxon>Prymnesiophyceae</taxon>
        <taxon>Isochrysidales</taxon>
        <taxon>Noelaerhabdaceae</taxon>
        <taxon>Emiliania</taxon>
    </lineage>
</organism>
<dbReference type="GO" id="GO:0003874">
    <property type="term" value="F:6-pyruvoyltetrahydropterin synthase activity"/>
    <property type="evidence" value="ECO:0007669"/>
    <property type="project" value="UniProtKB-EC"/>
</dbReference>
<evidence type="ECO:0000313" key="10">
    <source>
        <dbReference type="Proteomes" id="UP000013827"/>
    </source>
</evidence>
<evidence type="ECO:0000256" key="5">
    <source>
        <dbReference type="ARBA" id="ARBA00022723"/>
    </source>
</evidence>
<evidence type="ECO:0000256" key="2">
    <source>
        <dbReference type="ARBA" id="ARBA00005126"/>
    </source>
</evidence>
<dbReference type="SUPFAM" id="SSF55620">
    <property type="entry name" value="Tetrahydrobiopterin biosynthesis enzymes-like"/>
    <property type="match status" value="1"/>
</dbReference>
<dbReference type="PANTHER" id="PTHR12589">
    <property type="entry name" value="PYRUVOYL TETRAHYDROBIOPTERIN SYNTHASE"/>
    <property type="match status" value="1"/>
</dbReference>
<reference evidence="10" key="1">
    <citation type="journal article" date="2013" name="Nature">
        <title>Pan genome of the phytoplankton Emiliania underpins its global distribution.</title>
        <authorList>
            <person name="Read B.A."/>
            <person name="Kegel J."/>
            <person name="Klute M.J."/>
            <person name="Kuo A."/>
            <person name="Lefebvre S.C."/>
            <person name="Maumus F."/>
            <person name="Mayer C."/>
            <person name="Miller J."/>
            <person name="Monier A."/>
            <person name="Salamov A."/>
            <person name="Young J."/>
            <person name="Aguilar M."/>
            <person name="Claverie J.M."/>
            <person name="Frickenhaus S."/>
            <person name="Gonzalez K."/>
            <person name="Herman E.K."/>
            <person name="Lin Y.C."/>
            <person name="Napier J."/>
            <person name="Ogata H."/>
            <person name="Sarno A.F."/>
            <person name="Shmutz J."/>
            <person name="Schroeder D."/>
            <person name="de Vargas C."/>
            <person name="Verret F."/>
            <person name="von Dassow P."/>
            <person name="Valentin K."/>
            <person name="Van de Peer Y."/>
            <person name="Wheeler G."/>
            <person name="Dacks J.B."/>
            <person name="Delwiche C.F."/>
            <person name="Dyhrman S.T."/>
            <person name="Glockner G."/>
            <person name="John U."/>
            <person name="Richards T."/>
            <person name="Worden A.Z."/>
            <person name="Zhang X."/>
            <person name="Grigoriev I.V."/>
            <person name="Allen A.E."/>
            <person name="Bidle K."/>
            <person name="Borodovsky M."/>
            <person name="Bowler C."/>
            <person name="Brownlee C."/>
            <person name="Cock J.M."/>
            <person name="Elias M."/>
            <person name="Gladyshev V.N."/>
            <person name="Groth M."/>
            <person name="Guda C."/>
            <person name="Hadaegh A."/>
            <person name="Iglesias-Rodriguez M.D."/>
            <person name="Jenkins J."/>
            <person name="Jones B.M."/>
            <person name="Lawson T."/>
            <person name="Leese F."/>
            <person name="Lindquist E."/>
            <person name="Lobanov A."/>
            <person name="Lomsadze A."/>
            <person name="Malik S.B."/>
            <person name="Marsh M.E."/>
            <person name="Mackinder L."/>
            <person name="Mock T."/>
            <person name="Mueller-Roeber B."/>
            <person name="Pagarete A."/>
            <person name="Parker M."/>
            <person name="Probert I."/>
            <person name="Quesneville H."/>
            <person name="Raines C."/>
            <person name="Rensing S.A."/>
            <person name="Riano-Pachon D.M."/>
            <person name="Richier S."/>
            <person name="Rokitta S."/>
            <person name="Shiraiwa Y."/>
            <person name="Soanes D.M."/>
            <person name="van der Giezen M."/>
            <person name="Wahlund T.M."/>
            <person name="Williams B."/>
            <person name="Wilson W."/>
            <person name="Wolfe G."/>
            <person name="Wurch L.L."/>
        </authorList>
    </citation>
    <scope>NUCLEOTIDE SEQUENCE</scope>
</reference>
<dbReference type="EnsemblProtists" id="EOD06868">
    <property type="protein sequence ID" value="EOD06868"/>
    <property type="gene ID" value="EMIHUDRAFT_258692"/>
</dbReference>
<keyword evidence="10" id="KW-1185">Reference proteome</keyword>
<evidence type="ECO:0000256" key="6">
    <source>
        <dbReference type="ARBA" id="ARBA00022833"/>
    </source>
</evidence>
<keyword evidence="5" id="KW-0479">Metal-binding</keyword>
<reference evidence="9" key="2">
    <citation type="submission" date="2024-10" db="UniProtKB">
        <authorList>
            <consortium name="EnsemblProtists"/>
        </authorList>
    </citation>
    <scope>IDENTIFICATION</scope>
</reference>
<evidence type="ECO:0000256" key="7">
    <source>
        <dbReference type="ARBA" id="ARBA00023007"/>
    </source>
</evidence>
<keyword evidence="8" id="KW-0456">Lyase</keyword>
<dbReference type="PANTHER" id="PTHR12589:SF7">
    <property type="entry name" value="6-PYRUVOYL TETRAHYDROBIOPTERIN SYNTHASE"/>
    <property type="match status" value="1"/>
</dbReference>
<keyword evidence="6" id="KW-0862">Zinc</keyword>
<comment type="similarity">
    <text evidence="3">Belongs to the PTPS family.</text>
</comment>
<dbReference type="GO" id="GO:0046872">
    <property type="term" value="F:metal ion binding"/>
    <property type="evidence" value="ECO:0007669"/>
    <property type="project" value="UniProtKB-KW"/>
</dbReference>
<dbReference type="Gene3D" id="3.30.479.10">
    <property type="entry name" value="6-pyruvoyl tetrahydropterin synthase/QueD"/>
    <property type="match status" value="1"/>
</dbReference>
<proteinExistence type="inferred from homology"/>
<accession>A0A0D3I6I3</accession>
<dbReference type="KEGG" id="ehx:EMIHUDRAFT_258692"/>
<dbReference type="GeneID" id="17253019"/>
<protein>
    <recommendedName>
        <fullName evidence="4">6-pyruvoyltetrahydropterin synthase</fullName>
        <ecNumber evidence="4">4.2.3.12</ecNumber>
    </recommendedName>
</protein>
<dbReference type="STRING" id="2903.R1BB09"/>
<dbReference type="PaxDb" id="2903-EOD06868"/>
<comment type="pathway">
    <text evidence="2">Cofactor biosynthesis; tetrahydrobiopterin biosynthesis; tetrahydrobiopterin from 7,8-dihydroneopterin triphosphate: step 1/3.</text>
</comment>
<comment type="cofactor">
    <cofactor evidence="1">
        <name>Zn(2+)</name>
        <dbReference type="ChEBI" id="CHEBI:29105"/>
    </cofactor>
</comment>
<dbReference type="InterPro" id="IPR038418">
    <property type="entry name" value="6-PTP_synth/QueD_sf"/>
</dbReference>
<evidence type="ECO:0000256" key="4">
    <source>
        <dbReference type="ARBA" id="ARBA00013100"/>
    </source>
</evidence>
<dbReference type="GO" id="GO:0006729">
    <property type="term" value="P:tetrahydrobiopterin biosynthetic process"/>
    <property type="evidence" value="ECO:0007669"/>
    <property type="project" value="UniProtKB-KW"/>
</dbReference>
<dbReference type="EC" id="4.2.3.12" evidence="4"/>
<keyword evidence="7" id="KW-0783">Tetrahydrobiopterin biosynthesis</keyword>
<dbReference type="Proteomes" id="UP000013827">
    <property type="component" value="Unassembled WGS sequence"/>
</dbReference>
<sequence>MEPTSSAEDAGVYSVSVRGRAQIAHSFKGELFGAAQALHGCTYVVDAVCRGVQLQAGANYLVDICAAESALKAALARYDRRNLDDLAEFAGDNTTCERVARAVWERVAAALPRPPALASLQIVVRESDVARVEYERSLGASD</sequence>
<evidence type="ECO:0000313" key="9">
    <source>
        <dbReference type="EnsemblProtists" id="EOD06868"/>
    </source>
</evidence>
<evidence type="ECO:0000256" key="8">
    <source>
        <dbReference type="ARBA" id="ARBA00023239"/>
    </source>
</evidence>
<dbReference type="AlphaFoldDB" id="A0A0D3I6I3"/>
<evidence type="ECO:0000256" key="1">
    <source>
        <dbReference type="ARBA" id="ARBA00001947"/>
    </source>
</evidence>
<evidence type="ECO:0000256" key="3">
    <source>
        <dbReference type="ARBA" id="ARBA00009164"/>
    </source>
</evidence>
<dbReference type="Pfam" id="PF01242">
    <property type="entry name" value="PTPS"/>
    <property type="match status" value="1"/>
</dbReference>
<dbReference type="UniPathway" id="UPA00849">
    <property type="reaction ID" value="UER00819"/>
</dbReference>
<dbReference type="RefSeq" id="XP_005759297.1">
    <property type="nucleotide sequence ID" value="XM_005759240.1"/>
</dbReference>
<dbReference type="HOGENOM" id="CLU_111016_6_3_1"/>